<keyword evidence="2" id="KW-0808">Transferase</keyword>
<feature type="transmembrane region" description="Helical" evidence="11">
    <location>
        <begin position="191"/>
        <end position="211"/>
    </location>
</feature>
<evidence type="ECO:0000256" key="3">
    <source>
        <dbReference type="ARBA" id="ARBA00022692"/>
    </source>
</evidence>
<dbReference type="OrthoDB" id="264354at2759"/>
<evidence type="ECO:0000256" key="4">
    <source>
        <dbReference type="ARBA" id="ARBA00022723"/>
    </source>
</evidence>
<dbReference type="PANTHER" id="PTHR46065:SF3">
    <property type="entry name" value="FI20425P1"/>
    <property type="match status" value="1"/>
</dbReference>
<reference evidence="13" key="1">
    <citation type="submission" date="2021-01" db="UniProtKB">
        <authorList>
            <consortium name="EnsemblMetazoa"/>
        </authorList>
    </citation>
    <scope>IDENTIFICATION</scope>
</reference>
<evidence type="ECO:0000259" key="12">
    <source>
        <dbReference type="PROSITE" id="PS51292"/>
    </source>
</evidence>
<evidence type="ECO:0000256" key="6">
    <source>
        <dbReference type="ARBA" id="ARBA00022786"/>
    </source>
</evidence>
<keyword evidence="4" id="KW-0479">Metal-binding</keyword>
<keyword evidence="3 11" id="KW-0812">Transmembrane</keyword>
<dbReference type="AlphaFoldDB" id="A0A7M5V765"/>
<feature type="domain" description="RING-CH-type" evidence="12">
    <location>
        <begin position="113"/>
        <end position="173"/>
    </location>
</feature>
<evidence type="ECO:0000256" key="8">
    <source>
        <dbReference type="ARBA" id="ARBA00022989"/>
    </source>
</evidence>
<dbReference type="Proteomes" id="UP000594262">
    <property type="component" value="Unplaced"/>
</dbReference>
<dbReference type="GO" id="GO:0016020">
    <property type="term" value="C:membrane"/>
    <property type="evidence" value="ECO:0007669"/>
    <property type="project" value="UniProtKB-SubCell"/>
</dbReference>
<accession>A0A7M5V765</accession>
<keyword evidence="5" id="KW-0863">Zinc-finger</keyword>
<evidence type="ECO:0000256" key="1">
    <source>
        <dbReference type="ARBA" id="ARBA00004141"/>
    </source>
</evidence>
<keyword evidence="6" id="KW-0833">Ubl conjugation pathway</keyword>
<dbReference type="PROSITE" id="PS51292">
    <property type="entry name" value="ZF_RING_CH"/>
    <property type="match status" value="1"/>
</dbReference>
<evidence type="ECO:0000256" key="7">
    <source>
        <dbReference type="ARBA" id="ARBA00022833"/>
    </source>
</evidence>
<dbReference type="SMART" id="SM00744">
    <property type="entry name" value="RINGv"/>
    <property type="match status" value="1"/>
</dbReference>
<name>A0A7M5V765_9CNID</name>
<keyword evidence="14" id="KW-1185">Reference proteome</keyword>
<protein>
    <recommendedName>
        <fullName evidence="12">RING-CH-type domain-containing protein</fullName>
    </recommendedName>
</protein>
<dbReference type="GeneID" id="136802396"/>
<proteinExistence type="predicted"/>
<feature type="compositionally biased region" description="Polar residues" evidence="10">
    <location>
        <begin position="22"/>
        <end position="37"/>
    </location>
</feature>
<feature type="transmembrane region" description="Helical" evidence="11">
    <location>
        <begin position="223"/>
        <end position="243"/>
    </location>
</feature>
<evidence type="ECO:0000256" key="2">
    <source>
        <dbReference type="ARBA" id="ARBA00022679"/>
    </source>
</evidence>
<dbReference type="Gene3D" id="3.30.40.10">
    <property type="entry name" value="Zinc/RING finger domain, C3HC4 (zinc finger)"/>
    <property type="match status" value="1"/>
</dbReference>
<dbReference type="InterPro" id="IPR013083">
    <property type="entry name" value="Znf_RING/FYVE/PHD"/>
</dbReference>
<dbReference type="GO" id="GO:0016567">
    <property type="term" value="P:protein ubiquitination"/>
    <property type="evidence" value="ECO:0007669"/>
    <property type="project" value="TreeGrafter"/>
</dbReference>
<dbReference type="SUPFAM" id="SSF57850">
    <property type="entry name" value="RING/U-box"/>
    <property type="match status" value="1"/>
</dbReference>
<keyword evidence="7" id="KW-0862">Zinc</keyword>
<evidence type="ECO:0000313" key="14">
    <source>
        <dbReference type="Proteomes" id="UP000594262"/>
    </source>
</evidence>
<feature type="region of interest" description="Disordered" evidence="10">
    <location>
        <begin position="1"/>
        <end position="49"/>
    </location>
</feature>
<evidence type="ECO:0000256" key="11">
    <source>
        <dbReference type="SAM" id="Phobius"/>
    </source>
</evidence>
<keyword evidence="8 11" id="KW-1133">Transmembrane helix</keyword>
<dbReference type="InterPro" id="IPR011016">
    <property type="entry name" value="Znf_RING-CH"/>
</dbReference>
<dbReference type="GO" id="GO:0004842">
    <property type="term" value="F:ubiquitin-protein transferase activity"/>
    <property type="evidence" value="ECO:0007669"/>
    <property type="project" value="TreeGrafter"/>
</dbReference>
<feature type="region of interest" description="Disordered" evidence="10">
    <location>
        <begin position="63"/>
        <end position="86"/>
    </location>
</feature>
<keyword evidence="9 11" id="KW-0472">Membrane</keyword>
<sequence length="301" mass="33801">MKDVSYACTEPEEREELLNHKTMATSPVKNNTETTSDLEGRNDLEKSPSESLTIEIPIEVQNNNNDVKTPNEELAPNDIDPNMQPSTSRDCIVDINRTNSVEANLESKYCFETVSLCEPCCRVCQCNGDEEILISPCLCSGSVKWIHESCLIQWMKSSLKDSCELCTKKIKITKRKKPFTKWKLPSQRPTPVLWVLVFVTAIALNLASVVKDASKHCATTPCLVFYAVGIIGVILGTLFLMYWSKRAKVFISHWVELNEEWVIVVDNEDQKLKTGSEWSANCDLRKGPDGKSNSCSVTINT</sequence>
<dbReference type="GO" id="GO:0008270">
    <property type="term" value="F:zinc ion binding"/>
    <property type="evidence" value="ECO:0007669"/>
    <property type="project" value="UniProtKB-KW"/>
</dbReference>
<feature type="compositionally biased region" description="Basic and acidic residues" evidence="10">
    <location>
        <begin position="38"/>
        <end position="48"/>
    </location>
</feature>
<evidence type="ECO:0000313" key="13">
    <source>
        <dbReference type="EnsemblMetazoa" id="CLYHEMP004612.1"/>
    </source>
</evidence>
<evidence type="ECO:0000256" key="5">
    <source>
        <dbReference type="ARBA" id="ARBA00022771"/>
    </source>
</evidence>
<comment type="subcellular location">
    <subcellularLocation>
        <location evidence="1">Membrane</location>
        <topology evidence="1">Multi-pass membrane protein</topology>
    </subcellularLocation>
</comment>
<dbReference type="RefSeq" id="XP_066915235.1">
    <property type="nucleotide sequence ID" value="XM_067059134.1"/>
</dbReference>
<dbReference type="EnsemblMetazoa" id="CLYHEMT004612.1">
    <property type="protein sequence ID" value="CLYHEMP004612.1"/>
    <property type="gene ID" value="CLYHEMG004612"/>
</dbReference>
<dbReference type="Pfam" id="PF12906">
    <property type="entry name" value="RINGv"/>
    <property type="match status" value="1"/>
</dbReference>
<organism evidence="13 14">
    <name type="scientific">Clytia hemisphaerica</name>
    <dbReference type="NCBI Taxonomy" id="252671"/>
    <lineage>
        <taxon>Eukaryota</taxon>
        <taxon>Metazoa</taxon>
        <taxon>Cnidaria</taxon>
        <taxon>Hydrozoa</taxon>
        <taxon>Hydroidolina</taxon>
        <taxon>Leptothecata</taxon>
        <taxon>Obeliida</taxon>
        <taxon>Clytiidae</taxon>
        <taxon>Clytia</taxon>
    </lineage>
</organism>
<evidence type="ECO:0000256" key="10">
    <source>
        <dbReference type="SAM" id="MobiDB-lite"/>
    </source>
</evidence>
<evidence type="ECO:0000256" key="9">
    <source>
        <dbReference type="ARBA" id="ARBA00023136"/>
    </source>
</evidence>
<dbReference type="PANTHER" id="PTHR46065">
    <property type="entry name" value="E3 UBIQUITIN-PROTEIN LIGASE MARCH 2/3 FAMILY MEMBER"/>
    <property type="match status" value="1"/>
</dbReference>